<dbReference type="EMBL" id="JAYMYQ010000004">
    <property type="protein sequence ID" value="KAK7339158.1"/>
    <property type="molecule type" value="Genomic_DNA"/>
</dbReference>
<dbReference type="InterPro" id="IPR016455">
    <property type="entry name" value="XTH"/>
</dbReference>
<keyword evidence="6 11" id="KW-0378">Hydrolase</keyword>
<feature type="active site" description="Proton donor" evidence="10">
    <location>
        <position position="107"/>
    </location>
</feature>
<dbReference type="GO" id="GO:0016762">
    <property type="term" value="F:xyloglucan:xyloglucosyl transferase activity"/>
    <property type="evidence" value="ECO:0007669"/>
    <property type="project" value="UniProtKB-EC"/>
</dbReference>
<dbReference type="CDD" id="cd02176">
    <property type="entry name" value="GH16_XET"/>
    <property type="match status" value="1"/>
</dbReference>
<comment type="caution">
    <text evidence="13">The sequence shown here is derived from an EMBL/GenBank/DDBJ whole genome shotgun (WGS) entry which is preliminary data.</text>
</comment>
<comment type="function">
    <text evidence="9 11">Catalyzes xyloglucan endohydrolysis (XEH) and/or endotransglycosylation (XET). Cleaves and religates xyloglucan polymers, an essential constituent of the primary cell wall, and thereby participates in cell wall construction of growing tissues.</text>
</comment>
<accession>A0AAN9LT96</accession>
<evidence type="ECO:0000256" key="3">
    <source>
        <dbReference type="ARBA" id="ARBA00022525"/>
    </source>
</evidence>
<keyword evidence="3 11" id="KW-0964">Secreted</keyword>
<evidence type="ECO:0000256" key="10">
    <source>
        <dbReference type="PIRSR" id="PIRSR005604-1"/>
    </source>
</evidence>
<sequence>MDSPFFIFLLLLIVDAVLVHGRMSTEISFDQNYEVIWGDNHVVSLNQGKEIQLTMDNSSGSGFGSKMTYGSGLFHLRIKVPKRNSAGVVTAYYLTSQGSSHDELDFEFLGNREGKLCRLQTNVFADGQGNREQRLHLWFDPTEDFHNYKILWNQHQIVFYVDNIPIRVYKNQSNIGVGFPSKPMQIQATLWNGDSWATNGGKTKINWRYAPFKANFKGFDVSGCQVPTSNSSNTHNCSSDKYWWNKQKFWQLDREKQKQYEHVKYKYMTYDYCTDRTRYPEPPLECL</sequence>
<dbReference type="InterPro" id="IPR010713">
    <property type="entry name" value="XET_C"/>
</dbReference>
<name>A0AAN9LT96_CANGL</name>
<keyword evidence="11" id="KW-0961">Cell wall biogenesis/degradation</keyword>
<protein>
    <recommendedName>
        <fullName evidence="11">Xyloglucan endotransglucosylase/hydrolase</fullName>
        <ecNumber evidence="11">2.4.1.207</ecNumber>
    </recommendedName>
</protein>
<dbReference type="Proteomes" id="UP001367508">
    <property type="component" value="Unassembled WGS sequence"/>
</dbReference>
<evidence type="ECO:0000256" key="4">
    <source>
        <dbReference type="ARBA" id="ARBA00022679"/>
    </source>
</evidence>
<dbReference type="GO" id="GO:0042546">
    <property type="term" value="P:cell wall biogenesis"/>
    <property type="evidence" value="ECO:0007669"/>
    <property type="project" value="InterPro"/>
</dbReference>
<evidence type="ECO:0000256" key="2">
    <source>
        <dbReference type="ARBA" id="ARBA00022523"/>
    </source>
</evidence>
<dbReference type="InterPro" id="IPR013320">
    <property type="entry name" value="ConA-like_dom_sf"/>
</dbReference>
<evidence type="ECO:0000256" key="7">
    <source>
        <dbReference type="ARBA" id="ARBA00023157"/>
    </source>
</evidence>
<keyword evidence="4 11" id="KW-0808">Transferase</keyword>
<evidence type="ECO:0000313" key="14">
    <source>
        <dbReference type="Proteomes" id="UP001367508"/>
    </source>
</evidence>
<dbReference type="FunFam" id="2.60.120.200:FF:000025">
    <property type="entry name" value="Xyloglucan endotransglucosylase/hydrolase"/>
    <property type="match status" value="1"/>
</dbReference>
<proteinExistence type="inferred from homology"/>
<feature type="chain" id="PRO_5042669341" description="Xyloglucan endotransglucosylase/hydrolase" evidence="11">
    <location>
        <begin position="22"/>
        <end position="287"/>
    </location>
</feature>
<dbReference type="InterPro" id="IPR044791">
    <property type="entry name" value="Beta-glucanase/XTH"/>
</dbReference>
<keyword evidence="14" id="KW-1185">Reference proteome</keyword>
<dbReference type="SUPFAM" id="SSF49899">
    <property type="entry name" value="Concanavalin A-like lectins/glucanases"/>
    <property type="match status" value="1"/>
</dbReference>
<dbReference type="InterPro" id="IPR000757">
    <property type="entry name" value="Beta-glucanase-like"/>
</dbReference>
<keyword evidence="5 11" id="KW-0732">Signal</keyword>
<feature type="domain" description="GH16" evidence="12">
    <location>
        <begin position="1"/>
        <end position="216"/>
    </location>
</feature>
<feature type="active site" description="Nucleophile" evidence="10">
    <location>
        <position position="103"/>
    </location>
</feature>
<evidence type="ECO:0000256" key="6">
    <source>
        <dbReference type="ARBA" id="ARBA00022801"/>
    </source>
</evidence>
<dbReference type="EC" id="2.4.1.207" evidence="11"/>
<evidence type="ECO:0000256" key="9">
    <source>
        <dbReference type="ARBA" id="ARBA00058567"/>
    </source>
</evidence>
<evidence type="ECO:0000256" key="8">
    <source>
        <dbReference type="ARBA" id="ARBA00023295"/>
    </source>
</evidence>
<dbReference type="PANTHER" id="PTHR31062">
    <property type="entry name" value="XYLOGLUCAN ENDOTRANSGLUCOSYLASE/HYDROLASE PROTEIN 8-RELATED"/>
    <property type="match status" value="1"/>
</dbReference>
<feature type="signal peptide" evidence="11">
    <location>
        <begin position="1"/>
        <end position="21"/>
    </location>
</feature>
<dbReference type="Pfam" id="PF00722">
    <property type="entry name" value="Glyco_hydro_16"/>
    <property type="match status" value="1"/>
</dbReference>
<dbReference type="InterPro" id="IPR008264">
    <property type="entry name" value="Beta_glucanase"/>
</dbReference>
<dbReference type="PIRSF" id="PIRSF005604">
    <property type="entry name" value="XET"/>
    <property type="match status" value="1"/>
</dbReference>
<comment type="similarity">
    <text evidence="11">Belongs to the glycosyl hydrolase 16 family.</text>
</comment>
<dbReference type="GO" id="GO:0071555">
    <property type="term" value="P:cell wall organization"/>
    <property type="evidence" value="ECO:0007669"/>
    <property type="project" value="UniProtKB-KW"/>
</dbReference>
<dbReference type="GO" id="GO:0048046">
    <property type="term" value="C:apoplast"/>
    <property type="evidence" value="ECO:0007669"/>
    <property type="project" value="UniProtKB-SubCell"/>
</dbReference>
<keyword evidence="2 11" id="KW-0052">Apoplast</keyword>
<comment type="PTM">
    <text evidence="11">Contains at least one intrachain disulfide bond essential for its enzymatic activity.</text>
</comment>
<evidence type="ECO:0000256" key="1">
    <source>
        <dbReference type="ARBA" id="ARBA00022512"/>
    </source>
</evidence>
<dbReference type="Pfam" id="PF06955">
    <property type="entry name" value="XET_C"/>
    <property type="match status" value="1"/>
</dbReference>
<gene>
    <name evidence="13" type="ORF">VNO77_19809</name>
</gene>
<keyword evidence="8 11" id="KW-0326">Glycosidase</keyword>
<evidence type="ECO:0000259" key="12">
    <source>
        <dbReference type="PROSITE" id="PS51762"/>
    </source>
</evidence>
<comment type="subcellular location">
    <subcellularLocation>
        <location evidence="11">Secreted</location>
        <location evidence="11">Cell wall</location>
    </subcellularLocation>
    <subcellularLocation>
        <location evidence="11">Secreted</location>
        <location evidence="11">Extracellular space</location>
        <location evidence="11">Apoplast</location>
    </subcellularLocation>
</comment>
<evidence type="ECO:0000256" key="11">
    <source>
        <dbReference type="RuleBase" id="RU361120"/>
    </source>
</evidence>
<dbReference type="Gene3D" id="2.60.120.200">
    <property type="match status" value="1"/>
</dbReference>
<evidence type="ECO:0000256" key="5">
    <source>
        <dbReference type="ARBA" id="ARBA00022729"/>
    </source>
</evidence>
<dbReference type="AlphaFoldDB" id="A0AAN9LT96"/>
<dbReference type="PROSITE" id="PS51762">
    <property type="entry name" value="GH16_2"/>
    <property type="match status" value="1"/>
</dbReference>
<dbReference type="PRINTS" id="PR00737">
    <property type="entry name" value="GLHYDRLASE16"/>
</dbReference>
<keyword evidence="7" id="KW-1015">Disulfide bond</keyword>
<keyword evidence="1 11" id="KW-0134">Cell wall</keyword>
<organism evidence="13 14">
    <name type="scientific">Canavalia gladiata</name>
    <name type="common">Sword bean</name>
    <name type="synonym">Dolichos gladiatus</name>
    <dbReference type="NCBI Taxonomy" id="3824"/>
    <lineage>
        <taxon>Eukaryota</taxon>
        <taxon>Viridiplantae</taxon>
        <taxon>Streptophyta</taxon>
        <taxon>Embryophyta</taxon>
        <taxon>Tracheophyta</taxon>
        <taxon>Spermatophyta</taxon>
        <taxon>Magnoliopsida</taxon>
        <taxon>eudicotyledons</taxon>
        <taxon>Gunneridae</taxon>
        <taxon>Pentapetalae</taxon>
        <taxon>rosids</taxon>
        <taxon>fabids</taxon>
        <taxon>Fabales</taxon>
        <taxon>Fabaceae</taxon>
        <taxon>Papilionoideae</taxon>
        <taxon>50 kb inversion clade</taxon>
        <taxon>NPAAA clade</taxon>
        <taxon>indigoferoid/millettioid clade</taxon>
        <taxon>Phaseoleae</taxon>
        <taxon>Canavalia</taxon>
    </lineage>
</organism>
<dbReference type="GO" id="GO:0010411">
    <property type="term" value="P:xyloglucan metabolic process"/>
    <property type="evidence" value="ECO:0007669"/>
    <property type="project" value="InterPro"/>
</dbReference>
<dbReference type="GO" id="GO:0004553">
    <property type="term" value="F:hydrolase activity, hydrolyzing O-glycosyl compounds"/>
    <property type="evidence" value="ECO:0007669"/>
    <property type="project" value="InterPro"/>
</dbReference>
<evidence type="ECO:0000313" key="13">
    <source>
        <dbReference type="EMBL" id="KAK7339158.1"/>
    </source>
</evidence>
<reference evidence="13 14" key="1">
    <citation type="submission" date="2024-01" db="EMBL/GenBank/DDBJ databases">
        <title>The genomes of 5 underutilized Papilionoideae crops provide insights into root nodulation and disease resistanc.</title>
        <authorList>
            <person name="Jiang F."/>
        </authorList>
    </citation>
    <scope>NUCLEOTIDE SEQUENCE [LARGE SCALE GENOMIC DNA]</scope>
    <source>
        <strain evidence="13">LVBAO_FW01</strain>
        <tissue evidence="13">Leaves</tissue>
    </source>
</reference>